<dbReference type="Gene3D" id="3.30.70.100">
    <property type="match status" value="1"/>
</dbReference>
<evidence type="ECO:0000313" key="3">
    <source>
        <dbReference type="Proteomes" id="UP000410492"/>
    </source>
</evidence>
<evidence type="ECO:0000313" key="2">
    <source>
        <dbReference type="EMBL" id="VEN51301.1"/>
    </source>
</evidence>
<reference evidence="2 3" key="1">
    <citation type="submission" date="2019-01" db="EMBL/GenBank/DDBJ databases">
        <authorList>
            <person name="Sayadi A."/>
        </authorList>
    </citation>
    <scope>NUCLEOTIDE SEQUENCE [LARGE SCALE GENOMIC DNA]</scope>
</reference>
<keyword evidence="3" id="KW-1185">Reference proteome</keyword>
<dbReference type="InterPro" id="IPR036046">
    <property type="entry name" value="Acylphosphatase-like_dom_sf"/>
</dbReference>
<protein>
    <recommendedName>
        <fullName evidence="4">BLUF domain-containing protein</fullName>
    </recommendedName>
</protein>
<accession>A0A653CTP6</accession>
<dbReference type="Pfam" id="PF24787">
    <property type="entry name" value="TEX47"/>
    <property type="match status" value="1"/>
</dbReference>
<organism evidence="2 3">
    <name type="scientific">Callosobruchus maculatus</name>
    <name type="common">Southern cowpea weevil</name>
    <name type="synonym">Pulse bruchid</name>
    <dbReference type="NCBI Taxonomy" id="64391"/>
    <lineage>
        <taxon>Eukaryota</taxon>
        <taxon>Metazoa</taxon>
        <taxon>Ecdysozoa</taxon>
        <taxon>Arthropoda</taxon>
        <taxon>Hexapoda</taxon>
        <taxon>Insecta</taxon>
        <taxon>Pterygota</taxon>
        <taxon>Neoptera</taxon>
        <taxon>Endopterygota</taxon>
        <taxon>Coleoptera</taxon>
        <taxon>Polyphaga</taxon>
        <taxon>Cucujiformia</taxon>
        <taxon>Chrysomeloidea</taxon>
        <taxon>Chrysomelidae</taxon>
        <taxon>Bruchinae</taxon>
        <taxon>Bruchini</taxon>
        <taxon>Callosobruchus</taxon>
    </lineage>
</organism>
<evidence type="ECO:0008006" key="4">
    <source>
        <dbReference type="Google" id="ProtNLM"/>
    </source>
</evidence>
<dbReference type="InterPro" id="IPR055308">
    <property type="entry name" value="TEX47-like"/>
</dbReference>
<dbReference type="SUPFAM" id="SSF54975">
    <property type="entry name" value="Acylphosphatase/BLUF domain-like"/>
    <property type="match status" value="1"/>
</dbReference>
<feature type="compositionally biased region" description="Acidic residues" evidence="1">
    <location>
        <begin position="282"/>
        <end position="302"/>
    </location>
</feature>
<dbReference type="OrthoDB" id="548795at2759"/>
<dbReference type="Proteomes" id="UP000410492">
    <property type="component" value="Unassembled WGS sequence"/>
</dbReference>
<dbReference type="EMBL" id="CAACVG010008870">
    <property type="protein sequence ID" value="VEN51301.1"/>
    <property type="molecule type" value="Genomic_DNA"/>
</dbReference>
<sequence>MKKVQSQKQDVKSKPEINGVQEPTRRTLFDRIKDNLKLVDRVTYLHRVIYVGSHNIPENLLAVISNTIEVEEEHCNREPLTGFLLAYNKYFIHMVEGDEDSIHHHIEELLAVQKENPKGLPNIKLVVQVYNCVRKFYMLVNHFLRDLITVDADTEPRISSFASRESSNKSYPSRSAMYPENSLISLVRGSAMAVRDPYRSYLPEREVLQFLLESDFTMPLKEYHELYFTIPQREVYKDKVWPTAGDLIPFDVFSTPYEMGTELPKPDSTSQRKEETVPDVGSLEEESAEEEEEGAEEETIEE</sequence>
<proteinExistence type="predicted"/>
<dbReference type="PANTHER" id="PTHR34035:SF1">
    <property type="entry name" value="TESTIS-EXPRESSED PROTEIN 47"/>
    <property type="match status" value="1"/>
</dbReference>
<dbReference type="PANTHER" id="PTHR34035">
    <property type="entry name" value="TESTIS-EXPRESSED PROTEIN 47"/>
    <property type="match status" value="1"/>
</dbReference>
<evidence type="ECO:0000256" key="1">
    <source>
        <dbReference type="SAM" id="MobiDB-lite"/>
    </source>
</evidence>
<feature type="region of interest" description="Disordered" evidence="1">
    <location>
        <begin position="259"/>
        <end position="302"/>
    </location>
</feature>
<gene>
    <name evidence="2" type="ORF">CALMAC_LOCUS11818</name>
</gene>
<name>A0A653CTP6_CALMS</name>
<dbReference type="AlphaFoldDB" id="A0A653CTP6"/>